<comment type="caution">
    <text evidence="1">The sequence shown here is derived from an EMBL/GenBank/DDBJ whole genome shotgun (WGS) entry which is preliminary data.</text>
</comment>
<name>A0ABT3PNT8_9BACT</name>
<dbReference type="InterPro" id="IPR028994">
    <property type="entry name" value="Integrin_alpha_N"/>
</dbReference>
<protein>
    <recommendedName>
        <fullName evidence="3">Repeat domain-containing protein</fullName>
    </recommendedName>
</protein>
<accession>A0ABT3PNT8</accession>
<dbReference type="Proteomes" id="UP001207918">
    <property type="component" value="Unassembled WGS sequence"/>
</dbReference>
<dbReference type="SUPFAM" id="SSF69318">
    <property type="entry name" value="Integrin alpha N-terminal domain"/>
    <property type="match status" value="1"/>
</dbReference>
<evidence type="ECO:0000313" key="1">
    <source>
        <dbReference type="EMBL" id="MCW9707522.1"/>
    </source>
</evidence>
<gene>
    <name evidence="1" type="ORF">J6I44_11710</name>
</gene>
<evidence type="ECO:0008006" key="3">
    <source>
        <dbReference type="Google" id="ProtNLM"/>
    </source>
</evidence>
<dbReference type="RefSeq" id="WP_265766314.1">
    <property type="nucleotide sequence ID" value="NZ_JAGGJA010000007.1"/>
</dbReference>
<evidence type="ECO:0000313" key="2">
    <source>
        <dbReference type="Proteomes" id="UP001207918"/>
    </source>
</evidence>
<proteinExistence type="predicted"/>
<sequence>MTFEPQTPKIHHLGRWLTMDVGDFEGDGDLDIVLGNYSRQFIHQQGLQKNWNTKKPFILLENNTREGK</sequence>
<dbReference type="EMBL" id="JAGGJA010000007">
    <property type="protein sequence ID" value="MCW9707522.1"/>
    <property type="molecule type" value="Genomic_DNA"/>
</dbReference>
<keyword evidence="2" id="KW-1185">Reference proteome</keyword>
<organism evidence="1 2">
    <name type="scientific">Fodinibius salsisoli</name>
    <dbReference type="NCBI Taxonomy" id="2820877"/>
    <lineage>
        <taxon>Bacteria</taxon>
        <taxon>Pseudomonadati</taxon>
        <taxon>Balneolota</taxon>
        <taxon>Balneolia</taxon>
        <taxon>Balneolales</taxon>
        <taxon>Balneolaceae</taxon>
        <taxon>Fodinibius</taxon>
    </lineage>
</organism>
<reference evidence="1 2" key="1">
    <citation type="submission" date="2021-03" db="EMBL/GenBank/DDBJ databases">
        <title>Aliifodinibius sp. nov., a new bacterium isolated from saline soil.</title>
        <authorList>
            <person name="Galisteo C."/>
            <person name="De La Haba R."/>
            <person name="Sanchez-Porro C."/>
            <person name="Ventosa A."/>
        </authorList>
    </citation>
    <scope>NUCLEOTIDE SEQUENCE [LARGE SCALE GENOMIC DNA]</scope>
    <source>
        <strain evidence="1 2">1BSP15-2V2</strain>
    </source>
</reference>